<keyword evidence="1" id="KW-1133">Transmembrane helix</keyword>
<feature type="transmembrane region" description="Helical" evidence="1">
    <location>
        <begin position="78"/>
        <end position="97"/>
    </location>
</feature>
<feature type="transmembrane region" description="Helical" evidence="1">
    <location>
        <begin position="49"/>
        <end position="72"/>
    </location>
</feature>
<feature type="transmembrane region" description="Helical" evidence="1">
    <location>
        <begin position="219"/>
        <end position="246"/>
    </location>
</feature>
<dbReference type="GeneID" id="4907637"/>
<evidence type="ECO:0000256" key="1">
    <source>
        <dbReference type="SAM" id="Phobius"/>
    </source>
</evidence>
<evidence type="ECO:0000313" key="3">
    <source>
        <dbReference type="Proteomes" id="UP000000254"/>
    </source>
</evidence>
<dbReference type="KEGG" id="smr:Smar_1468"/>
<organism evidence="2 3">
    <name type="scientific">Staphylothermus marinus (strain ATCC 43588 / DSM 3639 / JCM 9404 / F1)</name>
    <dbReference type="NCBI Taxonomy" id="399550"/>
    <lineage>
        <taxon>Archaea</taxon>
        <taxon>Thermoproteota</taxon>
        <taxon>Thermoprotei</taxon>
        <taxon>Desulfurococcales</taxon>
        <taxon>Desulfurococcaceae</taxon>
        <taxon>Staphylothermus</taxon>
    </lineage>
</organism>
<dbReference type="STRING" id="399550.Smar_1468"/>
<feature type="transmembrane region" description="Helical" evidence="1">
    <location>
        <begin position="196"/>
        <end position="213"/>
    </location>
</feature>
<dbReference type="Proteomes" id="UP000000254">
    <property type="component" value="Chromosome"/>
</dbReference>
<proteinExistence type="predicted"/>
<protein>
    <submittedName>
        <fullName evidence="2">Uncharacterized protein</fullName>
    </submittedName>
</protein>
<dbReference type="RefSeq" id="WP_011839751.1">
    <property type="nucleotide sequence ID" value="NC_009033.1"/>
</dbReference>
<evidence type="ECO:0000313" key="2">
    <source>
        <dbReference type="EMBL" id="ABN70557.1"/>
    </source>
</evidence>
<dbReference type="OrthoDB" id="379898at2157"/>
<name>A3DPJ7_STAMF</name>
<reference evidence="3" key="1">
    <citation type="journal article" date="2009" name="BMC Genomics">
        <title>The complete genome sequence of Staphylothermus marinus reveals differences in sulfur metabolism among heterotrophic Crenarchaeota.</title>
        <authorList>
            <person name="Anderson I.J."/>
            <person name="Dharmarajan L."/>
            <person name="Rodriguez J."/>
            <person name="Hooper S."/>
            <person name="Porat I."/>
            <person name="Ulrich L.E."/>
            <person name="Elkins J.G."/>
            <person name="Mavromatis K."/>
            <person name="Sun H."/>
            <person name="Land M."/>
            <person name="Lapidus A."/>
            <person name="Lucas S."/>
            <person name="Barry K."/>
            <person name="Huber H."/>
            <person name="Zhulin I.B."/>
            <person name="Whitman W.B."/>
            <person name="Mukhopadhyay B."/>
            <person name="Woese C."/>
            <person name="Bristow J."/>
            <person name="Kyrpides N."/>
        </authorList>
    </citation>
    <scope>NUCLEOTIDE SEQUENCE [LARGE SCALE GENOMIC DNA]</scope>
    <source>
        <strain evidence="3">ATCC 43588 / DSM 3639 / JCM 9404 / F1</strain>
    </source>
</reference>
<dbReference type="eggNOG" id="arCOG12458">
    <property type="taxonomic scope" value="Archaea"/>
</dbReference>
<gene>
    <name evidence="2" type="ordered locus">Smar_1468</name>
</gene>
<dbReference type="AlphaFoldDB" id="A3DPJ7"/>
<accession>A3DPJ7</accession>
<keyword evidence="1" id="KW-0812">Transmembrane</keyword>
<dbReference type="HOGENOM" id="CLU_610637_0_0_2"/>
<feature type="transmembrane region" description="Helical" evidence="1">
    <location>
        <begin position="160"/>
        <end position="184"/>
    </location>
</feature>
<keyword evidence="3" id="KW-1185">Reference proteome</keyword>
<reference evidence="2 3" key="2">
    <citation type="journal article" date="2009" name="Stand. Genomic Sci.">
        <title>Complete genome sequence of Staphylothermus marinus Stetter and Fiala 1986 type strain F1.</title>
        <authorList>
            <person name="Anderson I.J."/>
            <person name="Sun H."/>
            <person name="Lapidus A."/>
            <person name="Copeland A."/>
            <person name="Glavina Del Rio T."/>
            <person name="Tice H."/>
            <person name="Dalin E."/>
            <person name="Lucas S."/>
            <person name="Barry K."/>
            <person name="Land M."/>
            <person name="Richardson P."/>
            <person name="Huber H."/>
            <person name="Kyrpides N.C."/>
        </authorList>
    </citation>
    <scope>NUCLEOTIDE SEQUENCE [LARGE SCALE GENOMIC DNA]</scope>
    <source>
        <strain evidence="3">ATCC 43588 / DSM 3639 / JCM 9404 / F1</strain>
    </source>
</reference>
<feature type="transmembrane region" description="Helical" evidence="1">
    <location>
        <begin position="131"/>
        <end position="154"/>
    </location>
</feature>
<dbReference type="EMBL" id="CP000575">
    <property type="protein sequence ID" value="ABN70557.1"/>
    <property type="molecule type" value="Genomic_DNA"/>
</dbReference>
<keyword evidence="1" id="KW-0472">Membrane</keyword>
<sequence>MGESTSLISISILSLEKSWFIIFLSLYLLLMCLYNYNKYIHYARFFRGITRFLNIHIIAYLVFTGLLIYSTIIESRLILFHIINIFSILILFLLLTYKIASFWALGNEFDIFAEIVNMFSFSKEKDLEYKFNAIVSTNVTTVTITNVLISIYLLFNNSYIAFKLFVILIFFILYISKAILLLYYKGKNSLYIMQSHLILIDALLIFSLLMYSTSYCTDVISILIMIGYIIFFYNIHFIDLSTPLYFSVKKLSLKKSGSIIVLARSKKPKSEKIMEIIREVVNTMNDGKKVVMFISRPHSMTWRKFYSKIIANMDMLRKLGIAEIHRVSISHGLESLYRMEASTKCVSSICFKEYKLFADSSVLIRGVRELFSHGFSPIILIEDLLDFMMSLGGWKEVYKLVNFLINLNTSNTQKISIIMVINTSVPEPYRADLKLLFSSLMPRSQILVSL</sequence>